<organism evidence="7 8">
    <name type="scientific">Plectus sambesii</name>
    <dbReference type="NCBI Taxonomy" id="2011161"/>
    <lineage>
        <taxon>Eukaryota</taxon>
        <taxon>Metazoa</taxon>
        <taxon>Ecdysozoa</taxon>
        <taxon>Nematoda</taxon>
        <taxon>Chromadorea</taxon>
        <taxon>Plectida</taxon>
        <taxon>Plectina</taxon>
        <taxon>Plectoidea</taxon>
        <taxon>Plectidae</taxon>
        <taxon>Plectus</taxon>
    </lineage>
</organism>
<dbReference type="InterPro" id="IPR017850">
    <property type="entry name" value="Alkaline_phosphatase_core_sf"/>
</dbReference>
<dbReference type="Gene3D" id="3.40.720.10">
    <property type="entry name" value="Alkaline Phosphatase, subunit A"/>
    <property type="match status" value="1"/>
</dbReference>
<evidence type="ECO:0000256" key="3">
    <source>
        <dbReference type="ARBA" id="ARBA00022723"/>
    </source>
</evidence>
<evidence type="ECO:0000313" key="8">
    <source>
        <dbReference type="WBParaSite" id="PSAMB.scaffold21437size612.g38303.t1"/>
    </source>
</evidence>
<keyword evidence="5" id="KW-0325">Glycoprotein</keyword>
<evidence type="ECO:0000313" key="7">
    <source>
        <dbReference type="Proteomes" id="UP000887566"/>
    </source>
</evidence>
<dbReference type="PANTHER" id="PTHR10342">
    <property type="entry name" value="ARYLSULFATASE"/>
    <property type="match status" value="1"/>
</dbReference>
<dbReference type="Proteomes" id="UP000887566">
    <property type="component" value="Unplaced"/>
</dbReference>
<comment type="similarity">
    <text evidence="2">Belongs to the sulfatase family.</text>
</comment>
<dbReference type="InterPro" id="IPR047115">
    <property type="entry name" value="ARSB"/>
</dbReference>
<evidence type="ECO:0000256" key="1">
    <source>
        <dbReference type="ARBA" id="ARBA00001913"/>
    </source>
</evidence>
<dbReference type="SUPFAM" id="SSF53649">
    <property type="entry name" value="Alkaline phosphatase-like"/>
    <property type="match status" value="1"/>
</dbReference>
<evidence type="ECO:0000259" key="6">
    <source>
        <dbReference type="Pfam" id="PF00884"/>
    </source>
</evidence>
<evidence type="ECO:0000256" key="5">
    <source>
        <dbReference type="ARBA" id="ARBA00023180"/>
    </source>
</evidence>
<dbReference type="Pfam" id="PF00884">
    <property type="entry name" value="Sulfatase"/>
    <property type="match status" value="1"/>
</dbReference>
<name>A0A914VN18_9BILA</name>
<dbReference type="PANTHER" id="PTHR10342:SF274">
    <property type="entry name" value="ARYLSULFATASE B"/>
    <property type="match status" value="1"/>
</dbReference>
<comment type="cofactor">
    <cofactor evidence="1">
        <name>Ca(2+)</name>
        <dbReference type="ChEBI" id="CHEBI:29108"/>
    </cofactor>
</comment>
<accession>A0A914VN18</accession>
<keyword evidence="7" id="KW-1185">Reference proteome</keyword>
<evidence type="ECO:0000256" key="4">
    <source>
        <dbReference type="ARBA" id="ARBA00022837"/>
    </source>
</evidence>
<keyword evidence="3" id="KW-0479">Metal-binding</keyword>
<protein>
    <submittedName>
        <fullName evidence="8">Sulfatase N-terminal domain-containing protein</fullName>
    </submittedName>
</protein>
<dbReference type="WBParaSite" id="PSAMB.scaffold21437size612.g38303.t1">
    <property type="protein sequence ID" value="PSAMB.scaffold21437size612.g38303.t1"/>
    <property type="gene ID" value="PSAMB.scaffold21437size612.g38303"/>
</dbReference>
<dbReference type="GO" id="GO:0046872">
    <property type="term" value="F:metal ion binding"/>
    <property type="evidence" value="ECO:0007669"/>
    <property type="project" value="UniProtKB-KW"/>
</dbReference>
<reference evidence="8" key="1">
    <citation type="submission" date="2022-11" db="UniProtKB">
        <authorList>
            <consortium name="WormBaseParasite"/>
        </authorList>
    </citation>
    <scope>IDENTIFICATION</scope>
</reference>
<keyword evidence="4" id="KW-0106">Calcium</keyword>
<proteinExistence type="inferred from homology"/>
<evidence type="ECO:0000256" key="2">
    <source>
        <dbReference type="ARBA" id="ARBA00008779"/>
    </source>
</evidence>
<dbReference type="AlphaFoldDB" id="A0A914VN18"/>
<sequence length="144" mass="16081">MNCKQKTEDRRLLCGMVNAVDTAVGDVVQYLKANGLYDNTIIIFSSDNGGAVDFGGNNWPLRGAKFTLWEGGTRTHGFVHAPQHVQKHAVREDLFHVVDWYATIMAMASGESDIDQYGDGYNQWDMITKGTKGKRNSVVYNYAQ</sequence>
<feature type="domain" description="Sulfatase N-terminal" evidence="6">
    <location>
        <begin position="3"/>
        <end position="108"/>
    </location>
</feature>
<dbReference type="GO" id="GO:0008484">
    <property type="term" value="F:sulfuric ester hydrolase activity"/>
    <property type="evidence" value="ECO:0007669"/>
    <property type="project" value="InterPro"/>
</dbReference>
<dbReference type="InterPro" id="IPR000917">
    <property type="entry name" value="Sulfatase_N"/>
</dbReference>